<organism evidence="5 6">
    <name type="scientific">Nocardiopsis rhodophaea</name>
    <dbReference type="NCBI Taxonomy" id="280238"/>
    <lineage>
        <taxon>Bacteria</taxon>
        <taxon>Bacillati</taxon>
        <taxon>Actinomycetota</taxon>
        <taxon>Actinomycetes</taxon>
        <taxon>Streptosporangiales</taxon>
        <taxon>Nocardiopsidaceae</taxon>
        <taxon>Nocardiopsis</taxon>
    </lineage>
</organism>
<protein>
    <submittedName>
        <fullName evidence="5">Glycerate kinase</fullName>
    </submittedName>
</protein>
<name>A0ABN2SGE2_9ACTN</name>
<dbReference type="SUPFAM" id="SSF110738">
    <property type="entry name" value="Glycerate kinase I"/>
    <property type="match status" value="1"/>
</dbReference>
<dbReference type="InterPro" id="IPR036129">
    <property type="entry name" value="Glycerate_kinase_sf"/>
</dbReference>
<accession>A0ABN2SGE2</accession>
<proteinExistence type="inferred from homology"/>
<evidence type="ECO:0000313" key="6">
    <source>
        <dbReference type="Proteomes" id="UP001501585"/>
    </source>
</evidence>
<dbReference type="Proteomes" id="UP001501585">
    <property type="component" value="Unassembled WGS sequence"/>
</dbReference>
<evidence type="ECO:0000313" key="5">
    <source>
        <dbReference type="EMBL" id="GAA1986311.1"/>
    </source>
</evidence>
<dbReference type="PANTHER" id="PTHR21599:SF0">
    <property type="entry name" value="GLYCERATE KINASE"/>
    <property type="match status" value="1"/>
</dbReference>
<dbReference type="Gene3D" id="3.40.50.10350">
    <property type="entry name" value="Glycerate kinase, domain 1"/>
    <property type="match status" value="1"/>
</dbReference>
<dbReference type="EMBL" id="BAAAPC010000003">
    <property type="protein sequence ID" value="GAA1986311.1"/>
    <property type="molecule type" value="Genomic_DNA"/>
</dbReference>
<dbReference type="PIRSF" id="PIRSF006078">
    <property type="entry name" value="GlxK"/>
    <property type="match status" value="1"/>
</dbReference>
<keyword evidence="3 4" id="KW-0418">Kinase</keyword>
<keyword evidence="2 4" id="KW-0808">Transferase</keyword>
<reference evidence="5 6" key="1">
    <citation type="journal article" date="2019" name="Int. J. Syst. Evol. Microbiol.">
        <title>The Global Catalogue of Microorganisms (GCM) 10K type strain sequencing project: providing services to taxonomists for standard genome sequencing and annotation.</title>
        <authorList>
            <consortium name="The Broad Institute Genomics Platform"/>
            <consortium name="The Broad Institute Genome Sequencing Center for Infectious Disease"/>
            <person name="Wu L."/>
            <person name="Ma J."/>
        </authorList>
    </citation>
    <scope>NUCLEOTIDE SEQUENCE [LARGE SCALE GENOMIC DNA]</scope>
    <source>
        <strain evidence="5 6">JCM 15313</strain>
    </source>
</reference>
<dbReference type="Pfam" id="PF02595">
    <property type="entry name" value="Gly_kinase"/>
    <property type="match status" value="1"/>
</dbReference>
<evidence type="ECO:0000256" key="3">
    <source>
        <dbReference type="ARBA" id="ARBA00022777"/>
    </source>
</evidence>
<dbReference type="GO" id="GO:0016301">
    <property type="term" value="F:kinase activity"/>
    <property type="evidence" value="ECO:0007669"/>
    <property type="project" value="UniProtKB-KW"/>
</dbReference>
<dbReference type="PANTHER" id="PTHR21599">
    <property type="entry name" value="GLYCERATE KINASE"/>
    <property type="match status" value="1"/>
</dbReference>
<dbReference type="InterPro" id="IPR004381">
    <property type="entry name" value="Glycerate_kinase"/>
</dbReference>
<dbReference type="Gene3D" id="3.90.1510.10">
    <property type="entry name" value="Glycerate kinase, domain 2"/>
    <property type="match status" value="1"/>
</dbReference>
<dbReference type="InterPro" id="IPR018193">
    <property type="entry name" value="Glyc_kinase_flavodox-like_fold"/>
</dbReference>
<comment type="caution">
    <text evidence="5">The sequence shown here is derived from an EMBL/GenBank/DDBJ whole genome shotgun (WGS) entry which is preliminary data.</text>
</comment>
<dbReference type="NCBIfam" id="TIGR00045">
    <property type="entry name" value="glycerate kinase"/>
    <property type="match status" value="1"/>
</dbReference>
<sequence length="391" mass="38413">MDKILCEVWSGTGDAGHTGPVRIVIAPDKFAGTLTATEAARAIADGWHDVDPEAATELVPLSDGGPGFVEVLHTALGGKTVRLDVTGPLGTAVPADYLLDGDTAYIESAQACGLHLVAPDERDPGRATSRGVGELIAHAIDAGARTVVVGLGGSATNDAGAGMLAALGAAPGRTLSAGGGALADLPGPIDLAPALRATAGVRLVAATDVDNPLLGPHGASAVFGPQKGADDAQVHHLDRALAAFADATAAATGVPGDPRSVPGAGAAGGLGYALLLLGGTIESGVARVLAAVGLSEQVAAADLVITGEGSFDSQSLRGKLPHGVARAAAAHAVPCVVTAGVVSVGREEAAAAGISATYSLVESAGSTEAALTRSAAELRRLAADVARRWGR</sequence>
<comment type="similarity">
    <text evidence="1 4">Belongs to the glycerate kinase type-1 family.</text>
</comment>
<evidence type="ECO:0000256" key="2">
    <source>
        <dbReference type="ARBA" id="ARBA00022679"/>
    </source>
</evidence>
<keyword evidence="6" id="KW-1185">Reference proteome</keyword>
<evidence type="ECO:0000256" key="1">
    <source>
        <dbReference type="ARBA" id="ARBA00006284"/>
    </source>
</evidence>
<dbReference type="InterPro" id="IPR018197">
    <property type="entry name" value="Glycerate_kinase_RE-like"/>
</dbReference>
<gene>
    <name evidence="5" type="ORF">GCM10009799_09740</name>
</gene>
<evidence type="ECO:0000256" key="4">
    <source>
        <dbReference type="PIRNR" id="PIRNR006078"/>
    </source>
</evidence>